<dbReference type="Proteomes" id="UP000250140">
    <property type="component" value="Unassembled WGS sequence"/>
</dbReference>
<evidence type="ECO:0000256" key="3">
    <source>
        <dbReference type="SAM" id="MobiDB-lite"/>
    </source>
</evidence>
<reference evidence="4 5" key="1">
    <citation type="journal article" date="2016" name="Nat. Commun.">
        <title>Ectomycorrhizal ecology is imprinted in the genome of the dominant symbiotic fungus Cenococcum geophilum.</title>
        <authorList>
            <consortium name="DOE Joint Genome Institute"/>
            <person name="Peter M."/>
            <person name="Kohler A."/>
            <person name="Ohm R.A."/>
            <person name="Kuo A."/>
            <person name="Krutzmann J."/>
            <person name="Morin E."/>
            <person name="Arend M."/>
            <person name="Barry K.W."/>
            <person name="Binder M."/>
            <person name="Choi C."/>
            <person name="Clum A."/>
            <person name="Copeland A."/>
            <person name="Grisel N."/>
            <person name="Haridas S."/>
            <person name="Kipfer T."/>
            <person name="LaButti K."/>
            <person name="Lindquist E."/>
            <person name="Lipzen A."/>
            <person name="Maire R."/>
            <person name="Meier B."/>
            <person name="Mihaltcheva S."/>
            <person name="Molinier V."/>
            <person name="Murat C."/>
            <person name="Poggeler S."/>
            <person name="Quandt C.A."/>
            <person name="Sperisen C."/>
            <person name="Tritt A."/>
            <person name="Tisserant E."/>
            <person name="Crous P.W."/>
            <person name="Henrissat B."/>
            <person name="Nehls U."/>
            <person name="Egli S."/>
            <person name="Spatafora J.W."/>
            <person name="Grigoriev I.V."/>
            <person name="Martin F.M."/>
        </authorList>
    </citation>
    <scope>NUCLEOTIDE SEQUENCE [LARGE SCALE GENOMIC DNA]</scope>
    <source>
        <strain evidence="4 5">CBS 207.34</strain>
    </source>
</reference>
<evidence type="ECO:0008006" key="6">
    <source>
        <dbReference type="Google" id="ProtNLM"/>
    </source>
</evidence>
<evidence type="ECO:0000256" key="1">
    <source>
        <dbReference type="ARBA" id="ARBA00007584"/>
    </source>
</evidence>
<name>A0A8E2FBA0_9PEZI</name>
<protein>
    <recommendedName>
        <fullName evidence="6">OPA3-like protein</fullName>
    </recommendedName>
</protein>
<organism evidence="4 5">
    <name type="scientific">Glonium stellatum</name>
    <dbReference type="NCBI Taxonomy" id="574774"/>
    <lineage>
        <taxon>Eukaryota</taxon>
        <taxon>Fungi</taxon>
        <taxon>Dikarya</taxon>
        <taxon>Ascomycota</taxon>
        <taxon>Pezizomycotina</taxon>
        <taxon>Dothideomycetes</taxon>
        <taxon>Pleosporomycetidae</taxon>
        <taxon>Gloniales</taxon>
        <taxon>Gloniaceae</taxon>
        <taxon>Glonium</taxon>
    </lineage>
</organism>
<dbReference type="PANTHER" id="PTHR12499:SF0">
    <property type="entry name" value="OPTIC ATROPHY 3 PROTEIN"/>
    <property type="match status" value="1"/>
</dbReference>
<dbReference type="Pfam" id="PF07047">
    <property type="entry name" value="OPA3"/>
    <property type="match status" value="1"/>
</dbReference>
<dbReference type="PANTHER" id="PTHR12499">
    <property type="entry name" value="OPTIC ATROPHY 3 PROTEIN OPA3"/>
    <property type="match status" value="1"/>
</dbReference>
<dbReference type="GO" id="GO:0005739">
    <property type="term" value="C:mitochondrion"/>
    <property type="evidence" value="ECO:0007669"/>
    <property type="project" value="TreeGrafter"/>
</dbReference>
<evidence type="ECO:0000256" key="2">
    <source>
        <dbReference type="ARBA" id="ARBA00023054"/>
    </source>
</evidence>
<keyword evidence="5" id="KW-1185">Reference proteome</keyword>
<feature type="region of interest" description="Disordered" evidence="3">
    <location>
        <begin position="182"/>
        <end position="217"/>
    </location>
</feature>
<dbReference type="EMBL" id="KV748666">
    <property type="protein sequence ID" value="OCL13821.1"/>
    <property type="molecule type" value="Genomic_DNA"/>
</dbReference>
<sequence>MSLTLKITSLVVRTLAKPIANTIKRNAHEHERFRKICVKFAQGLHRIDMRMRLGLLQDPAVIDRQIAKEVAEAEARRKRANAPTVKTEAETKVEEALTAKEREAITAKAKAAHKPRIRPLTEAKAIETGANFISETFLFAVGIGVIIFEQWRSRRKEKNRHEDVADKLEMLETKLGVLEAELAAERGKQTPEASTNTEGSKRTKGQSGKASTDAFPK</sequence>
<evidence type="ECO:0000313" key="5">
    <source>
        <dbReference type="Proteomes" id="UP000250140"/>
    </source>
</evidence>
<dbReference type="OrthoDB" id="2129069at2759"/>
<dbReference type="AlphaFoldDB" id="A0A8E2FBA0"/>
<comment type="similarity">
    <text evidence="1">Belongs to the OPA3 family.</text>
</comment>
<evidence type="ECO:0000313" key="4">
    <source>
        <dbReference type="EMBL" id="OCL13821.1"/>
    </source>
</evidence>
<dbReference type="GO" id="GO:0019216">
    <property type="term" value="P:regulation of lipid metabolic process"/>
    <property type="evidence" value="ECO:0007669"/>
    <property type="project" value="TreeGrafter"/>
</dbReference>
<accession>A0A8E2FBA0</accession>
<dbReference type="InterPro" id="IPR010754">
    <property type="entry name" value="OPA3-like"/>
</dbReference>
<proteinExistence type="inferred from homology"/>
<keyword evidence="2" id="KW-0175">Coiled coil</keyword>
<gene>
    <name evidence="4" type="ORF">AOQ84DRAFT_224184</name>
</gene>